<proteinExistence type="predicted"/>
<accession>A0A7C0Y348</accession>
<comment type="caution">
    <text evidence="2">The sequence shown here is derived from an EMBL/GenBank/DDBJ whole genome shotgun (WGS) entry which is preliminary data.</text>
</comment>
<keyword evidence="1" id="KW-1133">Transmembrane helix</keyword>
<feature type="transmembrane region" description="Helical" evidence="1">
    <location>
        <begin position="147"/>
        <end position="167"/>
    </location>
</feature>
<reference evidence="2" key="1">
    <citation type="journal article" date="2020" name="mSystems">
        <title>Genome- and Community-Level Interaction Insights into Carbon Utilization and Element Cycling Functions of Hydrothermarchaeota in Hydrothermal Sediment.</title>
        <authorList>
            <person name="Zhou Z."/>
            <person name="Liu Y."/>
            <person name="Xu W."/>
            <person name="Pan J."/>
            <person name="Luo Z.H."/>
            <person name="Li M."/>
        </authorList>
    </citation>
    <scope>NUCLEOTIDE SEQUENCE [LARGE SCALE GENOMIC DNA]</scope>
    <source>
        <strain evidence="2">HyVt-233</strain>
    </source>
</reference>
<dbReference type="Proteomes" id="UP000886289">
    <property type="component" value="Unassembled WGS sequence"/>
</dbReference>
<protein>
    <recommendedName>
        <fullName evidence="3">PEP-CTERM sorting domain-containing protein</fullName>
    </recommendedName>
</protein>
<dbReference type="EMBL" id="DRBS01000003">
    <property type="protein sequence ID" value="HDD43238.1"/>
    <property type="molecule type" value="Genomic_DNA"/>
</dbReference>
<keyword evidence="1" id="KW-0472">Membrane</keyword>
<name>A0A7C0Y348_DESA2</name>
<organism evidence="2">
    <name type="scientific">Desulfofervidus auxilii</name>
    <dbReference type="NCBI Taxonomy" id="1621989"/>
    <lineage>
        <taxon>Bacteria</taxon>
        <taxon>Pseudomonadati</taxon>
        <taxon>Thermodesulfobacteriota</taxon>
        <taxon>Candidatus Desulfofervidia</taxon>
        <taxon>Candidatus Desulfofervidales</taxon>
        <taxon>Candidatus Desulfofervidaceae</taxon>
        <taxon>Candidatus Desulfofervidus</taxon>
    </lineage>
</organism>
<dbReference type="AlphaFoldDB" id="A0A7C0Y348"/>
<sequence>MKKIIKFIFLIIGYLSFLIGIANAQGFWVKFIDDNNDGKVTFSLYAASNENQDYYTGIAPYNNTNNRTELLKIPANSNVVKSFTISPGIYDVYLTPNYTTFYWTSRGDAVGSSTGATLTIDWFSGSGISVFEFVFSLSGDTFQLTAVPLPSALWIFGSGLIALGLIYKKLLSC</sequence>
<keyword evidence="1" id="KW-0812">Transmembrane</keyword>
<evidence type="ECO:0008006" key="3">
    <source>
        <dbReference type="Google" id="ProtNLM"/>
    </source>
</evidence>
<gene>
    <name evidence="2" type="ORF">ENG63_00035</name>
</gene>
<evidence type="ECO:0000256" key="1">
    <source>
        <dbReference type="SAM" id="Phobius"/>
    </source>
</evidence>
<evidence type="ECO:0000313" key="2">
    <source>
        <dbReference type="EMBL" id="HDD43238.1"/>
    </source>
</evidence>